<evidence type="ECO:0000256" key="2">
    <source>
        <dbReference type="PROSITE-ProRule" id="PRU00169"/>
    </source>
</evidence>
<dbReference type="InterPro" id="IPR050595">
    <property type="entry name" value="Bact_response_regulator"/>
</dbReference>
<dbReference type="EMBL" id="CP120374">
    <property type="protein sequence ID" value="WEX90895.1"/>
    <property type="molecule type" value="Genomic_DNA"/>
</dbReference>
<evidence type="ECO:0000256" key="1">
    <source>
        <dbReference type="ARBA" id="ARBA00022553"/>
    </source>
</evidence>
<dbReference type="Pfam" id="PF00072">
    <property type="entry name" value="Response_reg"/>
    <property type="match status" value="1"/>
</dbReference>
<keyword evidence="1 2" id="KW-0597">Phosphoprotein</keyword>
<evidence type="ECO:0000259" key="3">
    <source>
        <dbReference type="PROSITE" id="PS50110"/>
    </source>
</evidence>
<accession>A0ABY8DMV4</accession>
<feature type="domain" description="Response regulatory" evidence="3">
    <location>
        <begin position="8"/>
        <end position="121"/>
    </location>
</feature>
<name>A0ABY8DMV4_9HYPH</name>
<dbReference type="PANTHER" id="PTHR44591:SF25">
    <property type="entry name" value="CHEMOTAXIS TWO-COMPONENT RESPONSE REGULATOR"/>
    <property type="match status" value="1"/>
</dbReference>
<proteinExistence type="predicted"/>
<sequence>MQSETQKPVAIIDDDPFILESLRDLFESMGMKSTTHTSADAFLASGDLRGVHCILTDLKMPGTNGLDLLQKVIAEGGPPVCIMTSLTDSHTEAAAQSRGAAGFLRKPISSAQLLGFVSSCRSK</sequence>
<feature type="modified residue" description="4-aspartylphosphate" evidence="2">
    <location>
        <position position="57"/>
    </location>
</feature>
<reference evidence="4 5" key="1">
    <citation type="submission" date="2023-03" db="EMBL/GenBank/DDBJ databases">
        <authorList>
            <person name="Kaur S."/>
            <person name="Espinosa-Saiz D."/>
            <person name="Velazquez E."/>
            <person name="Menendez E."/>
            <person name="diCenzo G.C."/>
        </authorList>
    </citation>
    <scope>NUCLEOTIDE SEQUENCE [LARGE SCALE GENOMIC DNA]</scope>
    <source>
        <strain evidence="4 5">LMG 24692</strain>
    </source>
</reference>
<dbReference type="SMART" id="SM00448">
    <property type="entry name" value="REC"/>
    <property type="match status" value="1"/>
</dbReference>
<evidence type="ECO:0000313" key="5">
    <source>
        <dbReference type="Proteomes" id="UP001229355"/>
    </source>
</evidence>
<evidence type="ECO:0000313" key="4">
    <source>
        <dbReference type="EMBL" id="WEX90895.1"/>
    </source>
</evidence>
<dbReference type="PANTHER" id="PTHR44591">
    <property type="entry name" value="STRESS RESPONSE REGULATOR PROTEIN 1"/>
    <property type="match status" value="1"/>
</dbReference>
<dbReference type="SUPFAM" id="SSF52172">
    <property type="entry name" value="CheY-like"/>
    <property type="match status" value="1"/>
</dbReference>
<protein>
    <submittedName>
        <fullName evidence="4">Response regulator</fullName>
    </submittedName>
</protein>
<organism evidence="4 5">
    <name type="scientific">Sinorhizobium garamanticum</name>
    <dbReference type="NCBI Taxonomy" id="680247"/>
    <lineage>
        <taxon>Bacteria</taxon>
        <taxon>Pseudomonadati</taxon>
        <taxon>Pseudomonadota</taxon>
        <taxon>Alphaproteobacteria</taxon>
        <taxon>Hyphomicrobiales</taxon>
        <taxon>Rhizobiaceae</taxon>
        <taxon>Sinorhizobium/Ensifer group</taxon>
        <taxon>Sinorhizobium</taxon>
    </lineage>
</organism>
<gene>
    <name evidence="4" type="ORF">PZN02_004473</name>
</gene>
<dbReference type="InterPro" id="IPR001789">
    <property type="entry name" value="Sig_transdc_resp-reg_receiver"/>
</dbReference>
<dbReference type="PROSITE" id="PS50110">
    <property type="entry name" value="RESPONSE_REGULATORY"/>
    <property type="match status" value="1"/>
</dbReference>
<dbReference type="RefSeq" id="WP_280662857.1">
    <property type="nucleotide sequence ID" value="NZ_CP120374.1"/>
</dbReference>
<dbReference type="InterPro" id="IPR011006">
    <property type="entry name" value="CheY-like_superfamily"/>
</dbReference>
<keyword evidence="5" id="KW-1185">Reference proteome</keyword>
<dbReference type="Proteomes" id="UP001229355">
    <property type="component" value="Chromosome 2"/>
</dbReference>
<dbReference type="Gene3D" id="3.40.50.2300">
    <property type="match status" value="1"/>
</dbReference>